<evidence type="ECO:0000313" key="8">
    <source>
        <dbReference type="EMBL" id="KAJ1915633.1"/>
    </source>
</evidence>
<feature type="transmembrane region" description="Helical" evidence="7">
    <location>
        <begin position="396"/>
        <end position="417"/>
    </location>
</feature>
<feature type="compositionally biased region" description="Polar residues" evidence="6">
    <location>
        <begin position="41"/>
        <end position="62"/>
    </location>
</feature>
<feature type="transmembrane region" description="Helical" evidence="7">
    <location>
        <begin position="353"/>
        <end position="375"/>
    </location>
</feature>
<evidence type="ECO:0000256" key="4">
    <source>
        <dbReference type="ARBA" id="ARBA00022989"/>
    </source>
</evidence>
<proteinExistence type="inferred from homology"/>
<dbReference type="OrthoDB" id="420606at2759"/>
<feature type="compositionally biased region" description="Low complexity" evidence="6">
    <location>
        <begin position="673"/>
        <end position="684"/>
    </location>
</feature>
<dbReference type="PANTHER" id="PTHR13285:SF18">
    <property type="entry name" value="PROTEIN-CYSTEINE N-PALMITOYLTRANSFERASE RASP"/>
    <property type="match status" value="1"/>
</dbReference>
<dbReference type="GO" id="GO:0016020">
    <property type="term" value="C:membrane"/>
    <property type="evidence" value="ECO:0007669"/>
    <property type="project" value="UniProtKB-SubCell"/>
</dbReference>
<feature type="transmembrane region" description="Helical" evidence="7">
    <location>
        <begin position="124"/>
        <end position="141"/>
    </location>
</feature>
<feature type="region of interest" description="Disordered" evidence="6">
    <location>
        <begin position="80"/>
        <end position="112"/>
    </location>
</feature>
<keyword evidence="5 7" id="KW-0472">Membrane</keyword>
<feature type="transmembrane region" description="Helical" evidence="7">
    <location>
        <begin position="437"/>
        <end position="456"/>
    </location>
</feature>
<evidence type="ECO:0000256" key="7">
    <source>
        <dbReference type="SAM" id="Phobius"/>
    </source>
</evidence>
<feature type="compositionally biased region" description="Polar residues" evidence="6">
    <location>
        <begin position="685"/>
        <end position="695"/>
    </location>
</feature>
<feature type="transmembrane region" description="Helical" evidence="7">
    <location>
        <begin position="565"/>
        <end position="589"/>
    </location>
</feature>
<accession>A0A9W8DRR2</accession>
<feature type="transmembrane region" description="Helical" evidence="7">
    <location>
        <begin position="162"/>
        <end position="180"/>
    </location>
</feature>
<feature type="compositionally biased region" description="Basic and acidic residues" evidence="6">
    <location>
        <begin position="663"/>
        <end position="672"/>
    </location>
</feature>
<feature type="transmembrane region" description="Helical" evidence="7">
    <location>
        <begin position="251"/>
        <end position="273"/>
    </location>
</feature>
<dbReference type="InterPro" id="IPR051085">
    <property type="entry name" value="MB_O-acyltransferase"/>
</dbReference>
<keyword evidence="9" id="KW-1185">Reference proteome</keyword>
<feature type="transmembrane region" description="Helical" evidence="7">
    <location>
        <begin position="207"/>
        <end position="239"/>
    </location>
</feature>
<evidence type="ECO:0000256" key="5">
    <source>
        <dbReference type="ARBA" id="ARBA00023136"/>
    </source>
</evidence>
<comment type="subcellular location">
    <subcellularLocation>
        <location evidence="1">Membrane</location>
        <topology evidence="1">Multi-pass membrane protein</topology>
    </subcellularLocation>
</comment>
<protein>
    <submittedName>
        <fullName evidence="8">Glycerol transporter</fullName>
    </submittedName>
</protein>
<reference evidence="8" key="1">
    <citation type="submission" date="2022-07" db="EMBL/GenBank/DDBJ databases">
        <title>Phylogenomic reconstructions and comparative analyses of Kickxellomycotina fungi.</title>
        <authorList>
            <person name="Reynolds N.K."/>
            <person name="Stajich J.E."/>
            <person name="Barry K."/>
            <person name="Grigoriev I.V."/>
            <person name="Crous P."/>
            <person name="Smith M.E."/>
        </authorList>
    </citation>
    <scope>NUCLEOTIDE SEQUENCE</scope>
    <source>
        <strain evidence="8">NBRC 100468</strain>
    </source>
</reference>
<comment type="caution">
    <text evidence="8">The sequence shown here is derived from an EMBL/GenBank/DDBJ whole genome shotgun (WGS) entry which is preliminary data.</text>
</comment>
<organism evidence="8 9">
    <name type="scientific">Mycoemilia scoparia</name>
    <dbReference type="NCBI Taxonomy" id="417184"/>
    <lineage>
        <taxon>Eukaryota</taxon>
        <taxon>Fungi</taxon>
        <taxon>Fungi incertae sedis</taxon>
        <taxon>Zoopagomycota</taxon>
        <taxon>Kickxellomycotina</taxon>
        <taxon>Kickxellomycetes</taxon>
        <taxon>Kickxellales</taxon>
        <taxon>Kickxellaceae</taxon>
        <taxon>Mycoemilia</taxon>
    </lineage>
</organism>
<gene>
    <name evidence="8" type="primary">GUP1</name>
    <name evidence="8" type="ORF">H4219_004203</name>
</gene>
<dbReference type="GO" id="GO:0006506">
    <property type="term" value="P:GPI anchor biosynthetic process"/>
    <property type="evidence" value="ECO:0007669"/>
    <property type="project" value="TreeGrafter"/>
</dbReference>
<evidence type="ECO:0000256" key="6">
    <source>
        <dbReference type="SAM" id="MobiDB-lite"/>
    </source>
</evidence>
<dbReference type="EMBL" id="JANBPU010000137">
    <property type="protein sequence ID" value="KAJ1915633.1"/>
    <property type="molecule type" value="Genomic_DNA"/>
</dbReference>
<feature type="region of interest" description="Disordered" evidence="6">
    <location>
        <begin position="658"/>
        <end position="695"/>
    </location>
</feature>
<keyword evidence="4 7" id="KW-1133">Transmembrane helix</keyword>
<dbReference type="GO" id="GO:0008374">
    <property type="term" value="F:O-acyltransferase activity"/>
    <property type="evidence" value="ECO:0007669"/>
    <property type="project" value="TreeGrafter"/>
</dbReference>
<feature type="transmembrane region" description="Helical" evidence="7">
    <location>
        <begin position="601"/>
        <end position="625"/>
    </location>
</feature>
<evidence type="ECO:0000313" key="9">
    <source>
        <dbReference type="Proteomes" id="UP001150538"/>
    </source>
</evidence>
<evidence type="ECO:0000256" key="3">
    <source>
        <dbReference type="ARBA" id="ARBA00022692"/>
    </source>
</evidence>
<sequence>MSNLDTNINSGLGAQKQQQQRQDTPKENSTATTDKNKGTLRKTSSGLASTPQPAAVQENSSANTMAKLNNNVNEIRQTLNMGTESGLRQREISPPMPGMTRRRDKAKSMKPPQEVGAGPFRFRLYQLLYPVFGPLFVYLIYDISSGRKIDISDSQWHTFRSGLFSFFLAMLSFVVLNWIYKNYVLLRLFPRNTNNGFQLTRGFFAQFYFIAAFSVVFLFVITGASIIFIAIFTGINYILAKAFAGKSYGPVIWWVFTMGMLFCNEEFGGYSFASISSSLEWLDHHRGLIRWHVTYNITMLRMISFDMDYHWRIKQEEIRDSDFLDETAEASPKTDKDRIEISAMRDDYSFCNYWAYLYYPPLYLAGPIISFNDFISQARHGTQSSSKTPITPKSTLIYGTRLLFAIFVMELMLHMIHPVAMSTKGVWNDYSMLEIMTIGYIYLTFIWLKLCIIWRFSRFWAMADGVETIENMRRCMSNNYSLQLFWRDWHCSYNRWLVRYIYIPVGGSKTQPWNLFLIFTFVALWHDISSRLLMWAWLIAFLFVPEGAARYIFDRPKWRKWRWFRLLCAFGGGVNIFGMMAANLVGFAVGVDGIKEMSSQILSWTGILTLLLILVVFVIHTLTMFDVRGAEYYKEYMSNQTKLSPPLQPSIHMRTLSTSQTHPDLDSGHPDDNNSQQNANQQVNGVLSGNTSNNN</sequence>
<comment type="similarity">
    <text evidence="2">Belongs to the membrane-bound acyltransferase family.</text>
</comment>
<feature type="region of interest" description="Disordered" evidence="6">
    <location>
        <begin position="1"/>
        <end position="62"/>
    </location>
</feature>
<dbReference type="Pfam" id="PF03062">
    <property type="entry name" value="MBOAT"/>
    <property type="match status" value="1"/>
</dbReference>
<evidence type="ECO:0000256" key="1">
    <source>
        <dbReference type="ARBA" id="ARBA00004141"/>
    </source>
</evidence>
<dbReference type="InterPro" id="IPR004299">
    <property type="entry name" value="MBOAT_fam"/>
</dbReference>
<feature type="compositionally biased region" description="Polar residues" evidence="6">
    <location>
        <begin position="1"/>
        <end position="12"/>
    </location>
</feature>
<feature type="transmembrane region" description="Helical" evidence="7">
    <location>
        <begin position="534"/>
        <end position="553"/>
    </location>
</feature>
<feature type="transmembrane region" description="Helical" evidence="7">
    <location>
        <begin position="512"/>
        <end position="528"/>
    </location>
</feature>
<dbReference type="PANTHER" id="PTHR13285">
    <property type="entry name" value="ACYLTRANSFERASE"/>
    <property type="match status" value="1"/>
</dbReference>
<dbReference type="AlphaFoldDB" id="A0A9W8DRR2"/>
<name>A0A9W8DRR2_9FUNG</name>
<dbReference type="GO" id="GO:0005783">
    <property type="term" value="C:endoplasmic reticulum"/>
    <property type="evidence" value="ECO:0007669"/>
    <property type="project" value="TreeGrafter"/>
</dbReference>
<keyword evidence="3 7" id="KW-0812">Transmembrane</keyword>
<evidence type="ECO:0000256" key="2">
    <source>
        <dbReference type="ARBA" id="ARBA00010323"/>
    </source>
</evidence>
<dbReference type="Proteomes" id="UP001150538">
    <property type="component" value="Unassembled WGS sequence"/>
</dbReference>